<gene>
    <name evidence="1" type="ORF">Acr_06g0007890</name>
</gene>
<comment type="caution">
    <text evidence="1">The sequence shown here is derived from an EMBL/GenBank/DDBJ whole genome shotgun (WGS) entry which is preliminary data.</text>
</comment>
<accession>A0A7J0ES77</accession>
<protein>
    <submittedName>
        <fullName evidence="1">Uncharacterized protein</fullName>
    </submittedName>
</protein>
<dbReference type="InterPro" id="IPR021109">
    <property type="entry name" value="Peptidase_aspartic_dom_sf"/>
</dbReference>
<name>A0A7J0ES77_9ERIC</name>
<keyword evidence="2" id="KW-1185">Reference proteome</keyword>
<sequence>MIAWSSSGTSSVTTSNKFMVNSENSIEVIYYALFKQLKLAKANLKPARAPLVGLNTQAHRLLRTMILKVRASSQELETEFVVVDIHSLYNAIVGRDWLQKMKVVTSTLYQVIKCASLSSEETLYEDQVIVKQCYLTTMSIKASMKKMQFVEEESEVLEDVGRTSEDKVVEDLILYELDEWNSDRYFLVGSNMKEQQRTELIKFLKANIEVFAWTPYEMLGIDLNFIRHEFNVMIKA</sequence>
<reference evidence="1 2" key="1">
    <citation type="submission" date="2019-07" db="EMBL/GenBank/DDBJ databases">
        <title>De Novo Assembly of kiwifruit Actinidia rufa.</title>
        <authorList>
            <person name="Sugita-Konishi S."/>
            <person name="Sato K."/>
            <person name="Mori E."/>
            <person name="Abe Y."/>
            <person name="Kisaki G."/>
            <person name="Hamano K."/>
            <person name="Suezawa K."/>
            <person name="Otani M."/>
            <person name="Fukuda T."/>
            <person name="Manabe T."/>
            <person name="Gomi K."/>
            <person name="Tabuchi M."/>
            <person name="Akimitsu K."/>
            <person name="Kataoka I."/>
        </authorList>
    </citation>
    <scope>NUCLEOTIDE SEQUENCE [LARGE SCALE GENOMIC DNA]</scope>
    <source>
        <strain evidence="2">cv. Fuchu</strain>
    </source>
</reference>
<dbReference type="OrthoDB" id="2919534at2759"/>
<organism evidence="1 2">
    <name type="scientific">Actinidia rufa</name>
    <dbReference type="NCBI Taxonomy" id="165716"/>
    <lineage>
        <taxon>Eukaryota</taxon>
        <taxon>Viridiplantae</taxon>
        <taxon>Streptophyta</taxon>
        <taxon>Embryophyta</taxon>
        <taxon>Tracheophyta</taxon>
        <taxon>Spermatophyta</taxon>
        <taxon>Magnoliopsida</taxon>
        <taxon>eudicotyledons</taxon>
        <taxon>Gunneridae</taxon>
        <taxon>Pentapetalae</taxon>
        <taxon>asterids</taxon>
        <taxon>Ericales</taxon>
        <taxon>Actinidiaceae</taxon>
        <taxon>Actinidia</taxon>
    </lineage>
</organism>
<dbReference type="Gene3D" id="2.40.70.10">
    <property type="entry name" value="Acid Proteases"/>
    <property type="match status" value="1"/>
</dbReference>
<dbReference type="Proteomes" id="UP000585474">
    <property type="component" value="Unassembled WGS sequence"/>
</dbReference>
<evidence type="ECO:0000313" key="1">
    <source>
        <dbReference type="EMBL" id="GFY88849.1"/>
    </source>
</evidence>
<dbReference type="AlphaFoldDB" id="A0A7J0ES77"/>
<dbReference type="EMBL" id="BJWL01000006">
    <property type="protein sequence ID" value="GFY88849.1"/>
    <property type="molecule type" value="Genomic_DNA"/>
</dbReference>
<dbReference type="PANTHER" id="PTHR33240:SF15">
    <property type="entry name" value="GAG-PRO-LIKE PROTEIN"/>
    <property type="match status" value="1"/>
</dbReference>
<evidence type="ECO:0000313" key="2">
    <source>
        <dbReference type="Proteomes" id="UP000585474"/>
    </source>
</evidence>
<dbReference type="PANTHER" id="PTHR33240">
    <property type="entry name" value="OS08G0508500 PROTEIN"/>
    <property type="match status" value="1"/>
</dbReference>
<proteinExistence type="predicted"/>